<keyword evidence="8 9" id="KW-0472">Membrane</keyword>
<comment type="function">
    <text evidence="9">Converts cobyric acid to cobinamide by the addition of aminopropanol on the F carboxylic group.</text>
</comment>
<evidence type="ECO:0000256" key="4">
    <source>
        <dbReference type="ARBA" id="ARBA00022475"/>
    </source>
</evidence>
<evidence type="ECO:0000256" key="6">
    <source>
        <dbReference type="ARBA" id="ARBA00022692"/>
    </source>
</evidence>
<dbReference type="RefSeq" id="WP_114842894.1">
    <property type="nucleotide sequence ID" value="NZ_CP031219.1"/>
</dbReference>
<feature type="transmembrane region" description="Helical" evidence="9">
    <location>
        <begin position="279"/>
        <end position="296"/>
    </location>
</feature>
<evidence type="ECO:0000256" key="2">
    <source>
        <dbReference type="ARBA" id="ARBA00004953"/>
    </source>
</evidence>
<feature type="transmembrane region" description="Helical" evidence="9">
    <location>
        <begin position="142"/>
        <end position="160"/>
    </location>
</feature>
<keyword evidence="6 9" id="KW-0812">Transmembrane</keyword>
<gene>
    <name evidence="9 10" type="primary">cobD</name>
    <name evidence="10" type="ORF">CP985_11280</name>
</gene>
<evidence type="ECO:0000256" key="1">
    <source>
        <dbReference type="ARBA" id="ARBA00004651"/>
    </source>
</evidence>
<keyword evidence="7 9" id="KW-1133">Transmembrane helix</keyword>
<organism evidence="10 11">
    <name type="scientific">Malaciobacter mytili LMG 24559</name>
    <dbReference type="NCBI Taxonomy" id="1032238"/>
    <lineage>
        <taxon>Bacteria</taxon>
        <taxon>Pseudomonadati</taxon>
        <taxon>Campylobacterota</taxon>
        <taxon>Epsilonproteobacteria</taxon>
        <taxon>Campylobacterales</taxon>
        <taxon>Arcobacteraceae</taxon>
        <taxon>Malaciobacter</taxon>
    </lineage>
</organism>
<feature type="transmembrane region" description="Helical" evidence="9">
    <location>
        <begin position="46"/>
        <end position="68"/>
    </location>
</feature>
<dbReference type="AlphaFoldDB" id="A0AAX2AD71"/>
<evidence type="ECO:0000313" key="11">
    <source>
        <dbReference type="Proteomes" id="UP000290092"/>
    </source>
</evidence>
<dbReference type="NCBIfam" id="TIGR00380">
    <property type="entry name" value="cobal_cbiB"/>
    <property type="match status" value="1"/>
</dbReference>
<reference evidence="10 11" key="1">
    <citation type="submission" date="2017-09" db="EMBL/GenBank/DDBJ databases">
        <title>Genomics of the genus Arcobacter.</title>
        <authorList>
            <person name="Perez-Cataluna A."/>
            <person name="Figueras M.J."/>
            <person name="Salas-Masso N."/>
        </authorList>
    </citation>
    <scope>NUCLEOTIDE SEQUENCE [LARGE SCALE GENOMIC DNA]</scope>
    <source>
        <strain evidence="10 11">CECT 7386</strain>
    </source>
</reference>
<sequence length="299" mass="33924">MFYSVALIAYIIDMFFAEFDKLKIKHPIIYIGDIIKFFEKRFYKDSIFSGILLTFFTLSVVFIVVFLLSFIDNIFIQGFLASFTLSSKMLYDCVKDVIQSTTLEEKKYKISMLVSRDTKTMSESDINKAAIETYAENLSDGVIAPLFYLVCFGLVGAYIYKAINTLDSMVGYRNKRYEKFGKFSARLDDLANYIPSRITAILIAIIFKSKKALLEFKKYGSKHESINAGLPIASMALALNIKLGGPTSYFGKIKNKPFFGVGKENIEKSDVLKALDLKIKLDLVVMIILGVLYVLYKMV</sequence>
<dbReference type="KEGG" id="amyt:AMYT_2548"/>
<accession>A0AAX2AD71</accession>
<dbReference type="Proteomes" id="UP000290092">
    <property type="component" value="Unassembled WGS sequence"/>
</dbReference>
<evidence type="ECO:0000256" key="3">
    <source>
        <dbReference type="ARBA" id="ARBA00006263"/>
    </source>
</evidence>
<keyword evidence="5 9" id="KW-0169">Cobalamin biosynthesis</keyword>
<keyword evidence="4 9" id="KW-1003">Cell membrane</keyword>
<dbReference type="Pfam" id="PF03186">
    <property type="entry name" value="CobD_Cbib"/>
    <property type="match status" value="1"/>
</dbReference>
<comment type="pathway">
    <text evidence="2 9">Cofactor biosynthesis; adenosylcobalamin biosynthesis.</text>
</comment>
<feature type="transmembrane region" description="Helical" evidence="9">
    <location>
        <begin position="190"/>
        <end position="207"/>
    </location>
</feature>
<evidence type="ECO:0000256" key="9">
    <source>
        <dbReference type="HAMAP-Rule" id="MF_00024"/>
    </source>
</evidence>
<dbReference type="PANTHER" id="PTHR34308">
    <property type="entry name" value="COBALAMIN BIOSYNTHESIS PROTEIN CBIB"/>
    <property type="match status" value="1"/>
</dbReference>
<comment type="similarity">
    <text evidence="3 9">Belongs to the CobD/CbiB family.</text>
</comment>
<dbReference type="EMBL" id="NXID01000048">
    <property type="protein sequence ID" value="RXK14942.1"/>
    <property type="molecule type" value="Genomic_DNA"/>
</dbReference>
<comment type="caution">
    <text evidence="10">The sequence shown here is derived from an EMBL/GenBank/DDBJ whole genome shotgun (WGS) entry which is preliminary data.</text>
</comment>
<evidence type="ECO:0000256" key="5">
    <source>
        <dbReference type="ARBA" id="ARBA00022573"/>
    </source>
</evidence>
<dbReference type="GO" id="GO:0048472">
    <property type="term" value="F:threonine-phosphate decarboxylase activity"/>
    <property type="evidence" value="ECO:0007669"/>
    <property type="project" value="InterPro"/>
</dbReference>
<evidence type="ECO:0000256" key="7">
    <source>
        <dbReference type="ARBA" id="ARBA00022989"/>
    </source>
</evidence>
<comment type="subcellular location">
    <subcellularLocation>
        <location evidence="1 9">Cell membrane</location>
        <topology evidence="1 9">Multi-pass membrane protein</topology>
    </subcellularLocation>
</comment>
<dbReference type="InterPro" id="IPR004485">
    <property type="entry name" value="Cobalamin_biosynth_CobD/CbiB"/>
</dbReference>
<dbReference type="GO" id="GO:0005886">
    <property type="term" value="C:plasma membrane"/>
    <property type="evidence" value="ECO:0007669"/>
    <property type="project" value="UniProtKB-SubCell"/>
</dbReference>
<dbReference type="PANTHER" id="PTHR34308:SF1">
    <property type="entry name" value="COBALAMIN BIOSYNTHESIS PROTEIN CBIB"/>
    <property type="match status" value="1"/>
</dbReference>
<dbReference type="GO" id="GO:0015420">
    <property type="term" value="F:ABC-type vitamin B12 transporter activity"/>
    <property type="evidence" value="ECO:0007669"/>
    <property type="project" value="UniProtKB-UniRule"/>
</dbReference>
<dbReference type="GO" id="GO:0009236">
    <property type="term" value="P:cobalamin biosynthetic process"/>
    <property type="evidence" value="ECO:0007669"/>
    <property type="project" value="UniProtKB-UniRule"/>
</dbReference>
<evidence type="ECO:0000313" key="10">
    <source>
        <dbReference type="EMBL" id="RXK14942.1"/>
    </source>
</evidence>
<protein>
    <recommendedName>
        <fullName evidence="9">Cobalamin biosynthesis protein CobD</fullName>
    </recommendedName>
</protein>
<proteinExistence type="inferred from homology"/>
<keyword evidence="11" id="KW-1185">Reference proteome</keyword>
<name>A0AAX2AD71_9BACT</name>
<evidence type="ECO:0000256" key="8">
    <source>
        <dbReference type="ARBA" id="ARBA00023136"/>
    </source>
</evidence>
<comment type="caution">
    <text evidence="9">Lacks conserved residue(s) required for the propagation of feature annotation.</text>
</comment>
<dbReference type="HAMAP" id="MF_00024">
    <property type="entry name" value="CobD_CbiB"/>
    <property type="match status" value="1"/>
</dbReference>